<dbReference type="SUPFAM" id="SSF53850">
    <property type="entry name" value="Periplasmic binding protein-like II"/>
    <property type="match status" value="1"/>
</dbReference>
<sequence>MNMRRLLLLGLMFICSAAAAEPVRICVGDVNVWPPFTYWQGSSYQEKADSLTGSATTLVLDALKSHNIDYQFYFMPWARVQHELTQERGRCDLTWDASYRAERAEYSYFSVPLYTIQLGYFTLPDNHEDLKDPSVDGVLCGVNGFNYENFALSREPSLYLNSVQQALNMLQKERCDWFVSEIEPIYGGIQLGLYKIDRPIVHHFLARNKPYHVQVRRSLENSMPLLNQLNDYFLDAQQTGRAQAVFDRYLSFSQPQ</sequence>
<dbReference type="Proteomes" id="UP000094808">
    <property type="component" value="Unassembled WGS sequence"/>
</dbReference>
<feature type="chain" id="PRO_5032497691" evidence="3">
    <location>
        <begin position="21"/>
        <end position="256"/>
    </location>
</feature>
<organism evidence="5 6">
    <name type="scientific">Vibrio ordalii FS-238</name>
    <dbReference type="NCBI Taxonomy" id="617133"/>
    <lineage>
        <taxon>Bacteria</taxon>
        <taxon>Pseudomonadati</taxon>
        <taxon>Pseudomonadota</taxon>
        <taxon>Gammaproteobacteria</taxon>
        <taxon>Vibrionales</taxon>
        <taxon>Vibrionaceae</taxon>
        <taxon>Vibrio</taxon>
    </lineage>
</organism>
<dbReference type="PANTHER" id="PTHR35936">
    <property type="entry name" value="MEMBRANE-BOUND LYTIC MUREIN TRANSGLYCOSYLASE F"/>
    <property type="match status" value="1"/>
</dbReference>
<protein>
    <submittedName>
        <fullName evidence="5">ABC transporter substrate-binding protein</fullName>
    </submittedName>
</protein>
<comment type="similarity">
    <text evidence="1">Belongs to the bacterial solute-binding protein 3 family.</text>
</comment>
<reference evidence="5 6" key="1">
    <citation type="journal article" date="2012" name="Science">
        <title>Ecological populations of bacteria act as socially cohesive units of antibiotic production and resistance.</title>
        <authorList>
            <person name="Cordero O.X."/>
            <person name="Wildschutte H."/>
            <person name="Kirkup B."/>
            <person name="Proehl S."/>
            <person name="Ngo L."/>
            <person name="Hussain F."/>
            <person name="Le Roux F."/>
            <person name="Mincer T."/>
            <person name="Polz M.F."/>
        </authorList>
    </citation>
    <scope>NUCLEOTIDE SEQUENCE [LARGE SCALE GENOMIC DNA]</scope>
    <source>
        <strain evidence="5 6">FS-238</strain>
    </source>
</reference>
<dbReference type="EMBL" id="AJYS02000003">
    <property type="protein sequence ID" value="OEE42523.1"/>
    <property type="molecule type" value="Genomic_DNA"/>
</dbReference>
<feature type="signal peptide" evidence="3">
    <location>
        <begin position="1"/>
        <end position="20"/>
    </location>
</feature>
<dbReference type="AlphaFoldDB" id="A0A853R6W2"/>
<evidence type="ECO:0000256" key="1">
    <source>
        <dbReference type="ARBA" id="ARBA00010333"/>
    </source>
</evidence>
<feature type="domain" description="Solute-binding protein family 3/N-terminal" evidence="4">
    <location>
        <begin position="43"/>
        <end position="250"/>
    </location>
</feature>
<comment type="caution">
    <text evidence="5">The sequence shown here is derived from an EMBL/GenBank/DDBJ whole genome shotgun (WGS) entry which is preliminary data.</text>
</comment>
<evidence type="ECO:0000313" key="6">
    <source>
        <dbReference type="Proteomes" id="UP000094808"/>
    </source>
</evidence>
<evidence type="ECO:0000256" key="2">
    <source>
        <dbReference type="ARBA" id="ARBA00022729"/>
    </source>
</evidence>
<dbReference type="PANTHER" id="PTHR35936:SF25">
    <property type="entry name" value="ABC TRANSPORTER SUBSTRATE-BINDING PROTEIN"/>
    <property type="match status" value="1"/>
</dbReference>
<proteinExistence type="inferred from homology"/>
<dbReference type="InterPro" id="IPR001638">
    <property type="entry name" value="Solute-binding_3/MltF_N"/>
</dbReference>
<name>A0A853R6W2_9VIBR</name>
<dbReference type="Gene3D" id="3.40.190.10">
    <property type="entry name" value="Periplasmic binding protein-like II"/>
    <property type="match status" value="2"/>
</dbReference>
<keyword evidence="6" id="KW-1185">Reference proteome</keyword>
<gene>
    <name evidence="5" type="ORF">A1QS_01330</name>
</gene>
<dbReference type="Pfam" id="PF00497">
    <property type="entry name" value="SBP_bac_3"/>
    <property type="match status" value="1"/>
</dbReference>
<evidence type="ECO:0000313" key="5">
    <source>
        <dbReference type="EMBL" id="OEE42523.1"/>
    </source>
</evidence>
<evidence type="ECO:0000259" key="4">
    <source>
        <dbReference type="Pfam" id="PF00497"/>
    </source>
</evidence>
<keyword evidence="2 3" id="KW-0732">Signal</keyword>
<evidence type="ECO:0000256" key="3">
    <source>
        <dbReference type="SAM" id="SignalP"/>
    </source>
</evidence>
<accession>A0A853R6W2</accession>